<evidence type="ECO:0000313" key="2">
    <source>
        <dbReference type="EMBL" id="MCF0061742.1"/>
    </source>
</evidence>
<name>A0A9X1PI68_9BACT</name>
<gene>
    <name evidence="2" type="ORF">LXM26_09570</name>
</gene>
<reference evidence="2" key="1">
    <citation type="submission" date="2021-12" db="EMBL/GenBank/DDBJ databases">
        <title>Novel species in genus Dyadobacter.</title>
        <authorList>
            <person name="Ma C."/>
        </authorList>
    </citation>
    <scope>NUCLEOTIDE SEQUENCE</scope>
    <source>
        <strain evidence="2">LJ419</strain>
    </source>
</reference>
<feature type="domain" description="GMT-like wHTH" evidence="1">
    <location>
        <begin position="27"/>
        <end position="100"/>
    </location>
</feature>
<accession>A0A9X1PI68</accession>
<dbReference type="InterPro" id="IPR054339">
    <property type="entry name" value="GMT_wHTH"/>
</dbReference>
<dbReference type="AlphaFoldDB" id="A0A9X1PI68"/>
<dbReference type="EMBL" id="JAJTTC010000001">
    <property type="protein sequence ID" value="MCF0061742.1"/>
    <property type="molecule type" value="Genomic_DNA"/>
</dbReference>
<sequence>MLGFEKFLKTCWNADPERGEANFDIDDDKIQKGQYNIFTNDIQKPKKVDLFERELREKIMTKILVTDKDIYLFTLSNGFLPYHARKVVSSMIRDDKIQKCNLNLTTEVCKTKFPLTQVKLK</sequence>
<comment type="caution">
    <text evidence="2">The sequence shown here is derived from an EMBL/GenBank/DDBJ whole genome shotgun (WGS) entry which is preliminary data.</text>
</comment>
<organism evidence="2 3">
    <name type="scientific">Dyadobacter chenwenxiniae</name>
    <dbReference type="NCBI Taxonomy" id="2906456"/>
    <lineage>
        <taxon>Bacteria</taxon>
        <taxon>Pseudomonadati</taxon>
        <taxon>Bacteroidota</taxon>
        <taxon>Cytophagia</taxon>
        <taxon>Cytophagales</taxon>
        <taxon>Spirosomataceae</taxon>
        <taxon>Dyadobacter</taxon>
    </lineage>
</organism>
<evidence type="ECO:0000313" key="3">
    <source>
        <dbReference type="Proteomes" id="UP001139000"/>
    </source>
</evidence>
<evidence type="ECO:0000259" key="1">
    <source>
        <dbReference type="Pfam" id="PF22560"/>
    </source>
</evidence>
<keyword evidence="3" id="KW-1185">Reference proteome</keyword>
<dbReference type="Pfam" id="PF22560">
    <property type="entry name" value="GMT-wHTH"/>
    <property type="match status" value="1"/>
</dbReference>
<protein>
    <recommendedName>
        <fullName evidence="1">GMT-like wHTH domain-containing protein</fullName>
    </recommendedName>
</protein>
<dbReference type="Proteomes" id="UP001139000">
    <property type="component" value="Unassembled WGS sequence"/>
</dbReference>
<proteinExistence type="predicted"/>
<dbReference type="RefSeq" id="WP_234655007.1">
    <property type="nucleotide sequence ID" value="NZ_CP094997.1"/>
</dbReference>